<name>A0ABQ9P165_9PEZI</name>
<organism evidence="2 3">
    <name type="scientific">Coniosporium apollinis</name>
    <dbReference type="NCBI Taxonomy" id="61459"/>
    <lineage>
        <taxon>Eukaryota</taxon>
        <taxon>Fungi</taxon>
        <taxon>Dikarya</taxon>
        <taxon>Ascomycota</taxon>
        <taxon>Pezizomycotina</taxon>
        <taxon>Dothideomycetes</taxon>
        <taxon>Dothideomycetes incertae sedis</taxon>
        <taxon>Coniosporium</taxon>
    </lineage>
</organism>
<dbReference type="Proteomes" id="UP001172684">
    <property type="component" value="Unassembled WGS sequence"/>
</dbReference>
<keyword evidence="3" id="KW-1185">Reference proteome</keyword>
<gene>
    <name evidence="2" type="ORF">H2201_002875</name>
</gene>
<proteinExistence type="predicted"/>
<evidence type="ECO:0000256" key="1">
    <source>
        <dbReference type="SAM" id="MobiDB-lite"/>
    </source>
</evidence>
<sequence length="187" mass="20114">MATFGLKRSSVTSSSATQQSIHEQASHQSSFSSTSPAQDLAQPPIPLTSENLGAPSPVPRPTVHTKVEPIQLVPGHPVRSLISTISPPTRFHTSRIHVKLSYDQALSIASTDDLLQQDSDEVEAKAEVQVCAEWLSGEETEIINDRPGEVDLAAAWTCKRLDGALLNSDGLLLRKGKDLLKLSVEAS</sequence>
<evidence type="ECO:0000313" key="3">
    <source>
        <dbReference type="Proteomes" id="UP001172684"/>
    </source>
</evidence>
<reference evidence="2" key="1">
    <citation type="submission" date="2022-10" db="EMBL/GenBank/DDBJ databases">
        <title>Culturing micro-colonial fungi from biological soil crusts in the Mojave desert and describing Neophaeococcomyces mojavensis, and introducing the new genera and species Taxawa tesnikishii.</title>
        <authorList>
            <person name="Kurbessoian T."/>
            <person name="Stajich J.E."/>
        </authorList>
    </citation>
    <scope>NUCLEOTIDE SEQUENCE</scope>
    <source>
        <strain evidence="2">TK_1</strain>
    </source>
</reference>
<comment type="caution">
    <text evidence="2">The sequence shown here is derived from an EMBL/GenBank/DDBJ whole genome shotgun (WGS) entry which is preliminary data.</text>
</comment>
<feature type="region of interest" description="Disordered" evidence="1">
    <location>
        <begin position="1"/>
        <end position="62"/>
    </location>
</feature>
<evidence type="ECO:0000313" key="2">
    <source>
        <dbReference type="EMBL" id="KAJ9667041.1"/>
    </source>
</evidence>
<protein>
    <submittedName>
        <fullName evidence="2">Uncharacterized protein</fullName>
    </submittedName>
</protein>
<accession>A0ABQ9P165</accession>
<feature type="compositionally biased region" description="Low complexity" evidence="1">
    <location>
        <begin position="9"/>
        <end position="35"/>
    </location>
</feature>
<dbReference type="EMBL" id="JAPDRL010000015">
    <property type="protein sequence ID" value="KAJ9667041.1"/>
    <property type="molecule type" value="Genomic_DNA"/>
</dbReference>